<accession>A0A392R973</accession>
<name>A0A392R973_9FABA</name>
<keyword evidence="2" id="KW-1185">Reference proteome</keyword>
<dbReference type="Proteomes" id="UP000265520">
    <property type="component" value="Unassembled WGS sequence"/>
</dbReference>
<comment type="caution">
    <text evidence="1">The sequence shown here is derived from an EMBL/GenBank/DDBJ whole genome shotgun (WGS) entry which is preliminary data.</text>
</comment>
<reference evidence="1 2" key="1">
    <citation type="journal article" date="2018" name="Front. Plant Sci.">
        <title>Red Clover (Trifolium pratense) and Zigzag Clover (T. medium) - A Picture of Genomic Similarities and Differences.</title>
        <authorList>
            <person name="Dluhosova J."/>
            <person name="Istvanek J."/>
            <person name="Nedelnik J."/>
            <person name="Repkova J."/>
        </authorList>
    </citation>
    <scope>NUCLEOTIDE SEQUENCE [LARGE SCALE GENOMIC DNA]</scope>
    <source>
        <strain evidence="2">cv. 10/8</strain>
        <tissue evidence="1">Leaf</tissue>
    </source>
</reference>
<dbReference type="AlphaFoldDB" id="A0A392R973"/>
<protein>
    <submittedName>
        <fullName evidence="1">Uncharacterized protein</fullName>
    </submittedName>
</protein>
<organism evidence="1 2">
    <name type="scientific">Trifolium medium</name>
    <dbReference type="NCBI Taxonomy" id="97028"/>
    <lineage>
        <taxon>Eukaryota</taxon>
        <taxon>Viridiplantae</taxon>
        <taxon>Streptophyta</taxon>
        <taxon>Embryophyta</taxon>
        <taxon>Tracheophyta</taxon>
        <taxon>Spermatophyta</taxon>
        <taxon>Magnoliopsida</taxon>
        <taxon>eudicotyledons</taxon>
        <taxon>Gunneridae</taxon>
        <taxon>Pentapetalae</taxon>
        <taxon>rosids</taxon>
        <taxon>fabids</taxon>
        <taxon>Fabales</taxon>
        <taxon>Fabaceae</taxon>
        <taxon>Papilionoideae</taxon>
        <taxon>50 kb inversion clade</taxon>
        <taxon>NPAAA clade</taxon>
        <taxon>Hologalegina</taxon>
        <taxon>IRL clade</taxon>
        <taxon>Trifolieae</taxon>
        <taxon>Trifolium</taxon>
    </lineage>
</organism>
<dbReference type="EMBL" id="LXQA010201919">
    <property type="protein sequence ID" value="MCI33153.1"/>
    <property type="molecule type" value="Genomic_DNA"/>
</dbReference>
<evidence type="ECO:0000313" key="2">
    <source>
        <dbReference type="Proteomes" id="UP000265520"/>
    </source>
</evidence>
<proteinExistence type="predicted"/>
<sequence length="41" mass="4638">MPKLGCQLVHGDLYENYFVWRLEVGIFLFGNGGGEKVLPIK</sequence>
<evidence type="ECO:0000313" key="1">
    <source>
        <dbReference type="EMBL" id="MCI33153.1"/>
    </source>
</evidence>
<feature type="non-terminal residue" evidence="1">
    <location>
        <position position="41"/>
    </location>
</feature>